<name>K2SGJ7_MACPH</name>
<dbReference type="VEuPathDB" id="FungiDB:MPH_06926"/>
<proteinExistence type="predicted"/>
<evidence type="ECO:0000313" key="2">
    <source>
        <dbReference type="EMBL" id="EKG15960.1"/>
    </source>
</evidence>
<dbReference type="HOGENOM" id="CLU_2146336_0_0_1"/>
<dbReference type="AlphaFoldDB" id="K2SGJ7"/>
<dbReference type="Proteomes" id="UP000007129">
    <property type="component" value="Unassembled WGS sequence"/>
</dbReference>
<keyword evidence="1" id="KW-0812">Transmembrane</keyword>
<accession>K2SGJ7</accession>
<reference evidence="2 3" key="1">
    <citation type="journal article" date="2012" name="BMC Genomics">
        <title>Tools to kill: Genome of one of the most destructive plant pathogenic fungi Macrophomina phaseolina.</title>
        <authorList>
            <person name="Islam M.S."/>
            <person name="Haque M.S."/>
            <person name="Islam M.M."/>
            <person name="Emdad E.M."/>
            <person name="Halim A."/>
            <person name="Hossen Q.M.M."/>
            <person name="Hossain M.Z."/>
            <person name="Ahmed B."/>
            <person name="Rahim S."/>
            <person name="Rahman M.S."/>
            <person name="Alam M.M."/>
            <person name="Hou S."/>
            <person name="Wan X."/>
            <person name="Saito J.A."/>
            <person name="Alam M."/>
        </authorList>
    </citation>
    <scope>NUCLEOTIDE SEQUENCE [LARGE SCALE GENOMIC DNA]</scope>
    <source>
        <strain evidence="2 3">MS6</strain>
    </source>
</reference>
<feature type="transmembrane region" description="Helical" evidence="1">
    <location>
        <begin position="26"/>
        <end position="47"/>
    </location>
</feature>
<dbReference type="InParanoid" id="K2SGJ7"/>
<sequence length="112" mass="12761">MGAIEGAIVGLERTTLERILGASSEFLFVFFFFFAAVLHLIPLQLYGGRDVLHDHVRSGETDEWVVGVFSSVLVRRCTKKYGSDKAWSLRTFPYLMMASPGKREEASMYEYR</sequence>
<keyword evidence="1" id="KW-1133">Transmembrane helix</keyword>
<evidence type="ECO:0000313" key="3">
    <source>
        <dbReference type="Proteomes" id="UP000007129"/>
    </source>
</evidence>
<protein>
    <submittedName>
        <fullName evidence="2">Uncharacterized protein</fullName>
    </submittedName>
</protein>
<dbReference type="EMBL" id="AHHD01000288">
    <property type="protein sequence ID" value="EKG15960.1"/>
    <property type="molecule type" value="Genomic_DNA"/>
</dbReference>
<keyword evidence="1" id="KW-0472">Membrane</keyword>
<organism evidence="2 3">
    <name type="scientific">Macrophomina phaseolina (strain MS6)</name>
    <name type="common">Charcoal rot fungus</name>
    <dbReference type="NCBI Taxonomy" id="1126212"/>
    <lineage>
        <taxon>Eukaryota</taxon>
        <taxon>Fungi</taxon>
        <taxon>Dikarya</taxon>
        <taxon>Ascomycota</taxon>
        <taxon>Pezizomycotina</taxon>
        <taxon>Dothideomycetes</taxon>
        <taxon>Dothideomycetes incertae sedis</taxon>
        <taxon>Botryosphaeriales</taxon>
        <taxon>Botryosphaeriaceae</taxon>
        <taxon>Macrophomina</taxon>
    </lineage>
</organism>
<evidence type="ECO:0000256" key="1">
    <source>
        <dbReference type="SAM" id="Phobius"/>
    </source>
</evidence>
<comment type="caution">
    <text evidence="2">The sequence shown here is derived from an EMBL/GenBank/DDBJ whole genome shotgun (WGS) entry which is preliminary data.</text>
</comment>
<gene>
    <name evidence="2" type="ORF">MPH_06926</name>
</gene>